<evidence type="ECO:0000313" key="6">
    <source>
        <dbReference type="EMBL" id="PSJ18036.1"/>
    </source>
</evidence>
<dbReference type="EC" id="6.3.4.15" evidence="3"/>
<dbReference type="SUPFAM" id="SSF55681">
    <property type="entry name" value="Class II aaRS and biotin synthetases"/>
    <property type="match status" value="1"/>
</dbReference>
<evidence type="ECO:0000256" key="4">
    <source>
        <dbReference type="ARBA" id="ARBA00047846"/>
    </source>
</evidence>
<evidence type="ECO:0000256" key="3">
    <source>
        <dbReference type="ARBA" id="ARBA00024227"/>
    </source>
</evidence>
<dbReference type="Gene3D" id="2.30.30.100">
    <property type="match status" value="1"/>
</dbReference>
<dbReference type="AlphaFoldDB" id="A0A2P7NX44"/>
<proteinExistence type="predicted"/>
<sequence length="333" mass="37446">MYVNLRALQLLVLLNDGLCHSVNTLAKNLACSIKSIYFLVDQLHKYRIDIENINEDGFRLCNPIIWLNKDLILSHISVLPERFDLKLFDVIDSTNNYLLQQLKRNALNKGNVHVIVSEFQSSGRGREGHIWECGFGNGLMFSMCWYFEKSVSDLSGLSLAIGIAIVRVLKANSIQNIQIKWPNDILCENQKLAGILTEIRSEMHGPTYAVIGVGINCNLSKSVKTHINQEFTDLSSIASHLIDRNQLLGQLLTEFCQVLNDFESYGFTYFKKEWISYHSYEGREVDLKSTSGPIVTGIIDGVTSDGAICLLTPEGKKSFSGGSIFVRPRYTNV</sequence>
<dbReference type="Proteomes" id="UP000241912">
    <property type="component" value="Unassembled WGS sequence"/>
</dbReference>
<dbReference type="OrthoDB" id="9807064at2"/>
<dbReference type="GO" id="GO:0005737">
    <property type="term" value="C:cytoplasm"/>
    <property type="evidence" value="ECO:0007669"/>
    <property type="project" value="TreeGrafter"/>
</dbReference>
<dbReference type="Gene3D" id="3.30.930.10">
    <property type="entry name" value="Bira Bifunctional Protein, Domain 2"/>
    <property type="match status" value="1"/>
</dbReference>
<accession>A0A2P7NX44</accession>
<dbReference type="CDD" id="cd16442">
    <property type="entry name" value="BPL"/>
    <property type="match status" value="1"/>
</dbReference>
<dbReference type="InterPro" id="IPR004143">
    <property type="entry name" value="BPL_LPL_catalytic"/>
</dbReference>
<dbReference type="InterPro" id="IPR003142">
    <property type="entry name" value="BPL_C"/>
</dbReference>
<dbReference type="PANTHER" id="PTHR12835:SF5">
    <property type="entry name" value="BIOTIN--PROTEIN LIGASE"/>
    <property type="match status" value="1"/>
</dbReference>
<reference evidence="6 7" key="1">
    <citation type="submission" date="2018-03" db="EMBL/GenBank/DDBJ databases">
        <title>Draft genome of Nitrosomonas supralitoralis APG5.</title>
        <authorList>
            <person name="Urakawa H."/>
            <person name="Lopez J.V."/>
        </authorList>
    </citation>
    <scope>NUCLEOTIDE SEQUENCE [LARGE SCALE GENOMIC DNA]</scope>
    <source>
        <strain evidence="6 7">APG5</strain>
    </source>
</reference>
<dbReference type="PROSITE" id="PS51733">
    <property type="entry name" value="BPL_LPL_CATALYTIC"/>
    <property type="match status" value="1"/>
</dbReference>
<keyword evidence="1 6" id="KW-0436">Ligase</keyword>
<evidence type="ECO:0000256" key="1">
    <source>
        <dbReference type="ARBA" id="ARBA00022598"/>
    </source>
</evidence>
<keyword evidence="7" id="KW-1185">Reference proteome</keyword>
<dbReference type="EMBL" id="PXXU01000010">
    <property type="protein sequence ID" value="PSJ18036.1"/>
    <property type="molecule type" value="Genomic_DNA"/>
</dbReference>
<dbReference type="InterPro" id="IPR036388">
    <property type="entry name" value="WH-like_DNA-bd_sf"/>
</dbReference>
<organism evidence="6 7">
    <name type="scientific">Nitrosomonas supralitoralis</name>
    <dbReference type="NCBI Taxonomy" id="2116706"/>
    <lineage>
        <taxon>Bacteria</taxon>
        <taxon>Pseudomonadati</taxon>
        <taxon>Pseudomonadota</taxon>
        <taxon>Betaproteobacteria</taxon>
        <taxon>Nitrosomonadales</taxon>
        <taxon>Nitrosomonadaceae</taxon>
        <taxon>Nitrosomonas</taxon>
    </lineage>
</organism>
<dbReference type="Pfam" id="PF02237">
    <property type="entry name" value="BPL_C"/>
    <property type="match status" value="1"/>
</dbReference>
<dbReference type="Pfam" id="PF03099">
    <property type="entry name" value="BPL_LplA_LipB"/>
    <property type="match status" value="1"/>
</dbReference>
<comment type="caution">
    <text evidence="6">The sequence shown here is derived from an EMBL/GenBank/DDBJ whole genome shotgun (WGS) entry which is preliminary data.</text>
</comment>
<dbReference type="Gene3D" id="1.10.10.10">
    <property type="entry name" value="Winged helix-like DNA-binding domain superfamily/Winged helix DNA-binding domain"/>
    <property type="match status" value="1"/>
</dbReference>
<dbReference type="GO" id="GO:0004077">
    <property type="term" value="F:biotin--[biotin carboxyl-carrier protein] ligase activity"/>
    <property type="evidence" value="ECO:0007669"/>
    <property type="project" value="UniProtKB-EC"/>
</dbReference>
<evidence type="ECO:0000256" key="2">
    <source>
        <dbReference type="ARBA" id="ARBA00023267"/>
    </source>
</evidence>
<dbReference type="PANTHER" id="PTHR12835">
    <property type="entry name" value="BIOTIN PROTEIN LIGASE"/>
    <property type="match status" value="1"/>
</dbReference>
<protein>
    <recommendedName>
        <fullName evidence="3">biotin--[biotin carboxyl-carrier protein] ligase</fullName>
        <ecNumber evidence="3">6.3.4.15</ecNumber>
    </recommendedName>
</protein>
<feature type="domain" description="BPL/LPL catalytic" evidence="5">
    <location>
        <begin position="80"/>
        <end position="263"/>
    </location>
</feature>
<dbReference type="NCBIfam" id="TIGR00121">
    <property type="entry name" value="birA_ligase"/>
    <property type="match status" value="1"/>
</dbReference>
<evidence type="ECO:0000313" key="7">
    <source>
        <dbReference type="Proteomes" id="UP000241912"/>
    </source>
</evidence>
<dbReference type="InterPro" id="IPR045864">
    <property type="entry name" value="aa-tRNA-synth_II/BPL/LPL"/>
</dbReference>
<comment type="catalytic activity">
    <reaction evidence="4">
        <text>biotin + L-lysyl-[protein] + ATP = N(6)-biotinyl-L-lysyl-[protein] + AMP + diphosphate + H(+)</text>
        <dbReference type="Rhea" id="RHEA:11756"/>
        <dbReference type="Rhea" id="RHEA-COMP:9752"/>
        <dbReference type="Rhea" id="RHEA-COMP:10505"/>
        <dbReference type="ChEBI" id="CHEBI:15378"/>
        <dbReference type="ChEBI" id="CHEBI:29969"/>
        <dbReference type="ChEBI" id="CHEBI:30616"/>
        <dbReference type="ChEBI" id="CHEBI:33019"/>
        <dbReference type="ChEBI" id="CHEBI:57586"/>
        <dbReference type="ChEBI" id="CHEBI:83144"/>
        <dbReference type="ChEBI" id="CHEBI:456215"/>
        <dbReference type="EC" id="6.3.4.15"/>
    </reaction>
</comment>
<gene>
    <name evidence="6" type="ORF">C7H79_04955</name>
</gene>
<evidence type="ECO:0000259" key="5">
    <source>
        <dbReference type="PROSITE" id="PS51733"/>
    </source>
</evidence>
<keyword evidence="2" id="KW-0092">Biotin</keyword>
<name>A0A2P7NX44_9PROT</name>
<dbReference type="InterPro" id="IPR004408">
    <property type="entry name" value="Biotin_CoA_COase_ligase"/>
</dbReference>